<dbReference type="InterPro" id="IPR016162">
    <property type="entry name" value="Ald_DH_N"/>
</dbReference>
<dbReference type="Gene3D" id="3.40.605.10">
    <property type="entry name" value="Aldehyde Dehydrogenase, Chain A, domain 1"/>
    <property type="match status" value="1"/>
</dbReference>
<evidence type="ECO:0000313" key="5">
    <source>
        <dbReference type="EMBL" id="MCD5316627.1"/>
    </source>
</evidence>
<name>A0A9X1NKC5_9ACTN</name>
<feature type="domain" description="Aldehyde dehydrogenase" evidence="4">
    <location>
        <begin position="22"/>
        <end position="477"/>
    </location>
</feature>
<protein>
    <submittedName>
        <fullName evidence="5">Aldehyde dehydrogenase family protein</fullName>
    </submittedName>
</protein>
<evidence type="ECO:0000313" key="6">
    <source>
        <dbReference type="Proteomes" id="UP001138997"/>
    </source>
</evidence>
<proteinExistence type="inferred from homology"/>
<dbReference type="InterPro" id="IPR016160">
    <property type="entry name" value="Ald_DH_CS_CYS"/>
</dbReference>
<dbReference type="PANTHER" id="PTHR42986">
    <property type="entry name" value="BENZALDEHYDE DEHYDROGENASE YFMT"/>
    <property type="match status" value="1"/>
</dbReference>
<dbReference type="EMBL" id="JAJOMB010000032">
    <property type="protein sequence ID" value="MCD5316627.1"/>
    <property type="molecule type" value="Genomic_DNA"/>
</dbReference>
<dbReference type="InterPro" id="IPR016161">
    <property type="entry name" value="Ald_DH/histidinol_DH"/>
</dbReference>
<comment type="caution">
    <text evidence="5">The sequence shown here is derived from an EMBL/GenBank/DDBJ whole genome shotgun (WGS) entry which is preliminary data.</text>
</comment>
<dbReference type="AlphaFoldDB" id="A0A9X1NKC5"/>
<dbReference type="RefSeq" id="WP_231449478.1">
    <property type="nucleotide sequence ID" value="NZ_JAJOMB010000032.1"/>
</dbReference>
<evidence type="ECO:0000256" key="2">
    <source>
        <dbReference type="ARBA" id="ARBA00023002"/>
    </source>
</evidence>
<dbReference type="Gene3D" id="3.40.309.10">
    <property type="entry name" value="Aldehyde Dehydrogenase, Chain A, domain 2"/>
    <property type="match status" value="1"/>
</dbReference>
<keyword evidence="6" id="KW-1185">Reference proteome</keyword>
<comment type="similarity">
    <text evidence="1">Belongs to the aldehyde dehydrogenase family.</text>
</comment>
<dbReference type="PROSITE" id="PS00070">
    <property type="entry name" value="ALDEHYDE_DEHYDR_CYS"/>
    <property type="match status" value="1"/>
</dbReference>
<dbReference type="Pfam" id="PF00171">
    <property type="entry name" value="Aldedh"/>
    <property type="match status" value="1"/>
</dbReference>
<keyword evidence="3" id="KW-0520">NAD</keyword>
<evidence type="ECO:0000256" key="3">
    <source>
        <dbReference type="ARBA" id="ARBA00023027"/>
    </source>
</evidence>
<dbReference type="SUPFAM" id="SSF53720">
    <property type="entry name" value="ALDH-like"/>
    <property type="match status" value="1"/>
</dbReference>
<reference evidence="5" key="1">
    <citation type="submission" date="2021-11" db="EMBL/GenBank/DDBJ databases">
        <title>Streptomyces corallinus and Kineosporia corallina sp. nov., two new coral-derived marine actinobacteria.</title>
        <authorList>
            <person name="Buangrab K."/>
            <person name="Sutthacheep M."/>
            <person name="Yeemin T."/>
            <person name="Harunari E."/>
            <person name="Igarashi Y."/>
            <person name="Sripreechasak P."/>
            <person name="Kanchanasin P."/>
            <person name="Tanasupawat S."/>
            <person name="Phongsopitanun W."/>
        </authorList>
    </citation>
    <scope>NUCLEOTIDE SEQUENCE</scope>
    <source>
        <strain evidence="5">JCM 31032</strain>
    </source>
</reference>
<dbReference type="FunFam" id="3.40.309.10:FF:000009">
    <property type="entry name" value="Aldehyde dehydrogenase A"/>
    <property type="match status" value="1"/>
</dbReference>
<evidence type="ECO:0000256" key="1">
    <source>
        <dbReference type="ARBA" id="ARBA00009986"/>
    </source>
</evidence>
<dbReference type="GO" id="GO:0016620">
    <property type="term" value="F:oxidoreductase activity, acting on the aldehyde or oxo group of donors, NAD or NADP as acceptor"/>
    <property type="evidence" value="ECO:0007669"/>
    <property type="project" value="InterPro"/>
</dbReference>
<dbReference type="PANTHER" id="PTHR42986:SF1">
    <property type="entry name" value="BENZALDEHYDE DEHYDROGENASE YFMT"/>
    <property type="match status" value="1"/>
</dbReference>
<accession>A0A9X1NKC5</accession>
<keyword evidence="2" id="KW-0560">Oxidoreductase</keyword>
<dbReference type="InterPro" id="IPR016163">
    <property type="entry name" value="Ald_DH_C"/>
</dbReference>
<sequence>MPGQEAGSGSAPEYGWYADGKWRTASAGTFEDHNPYNGEVHALAPRCGRSETAEAIAAAQRAFPEWARTTPGERAGYLRAAAAVVERRKKELVAALARETGASAPNANFQIGLLRDLMTQVAAWGYLPNGELLPSDLPGVRNHVERRPLGVVANIMPWNGAATLSWRAALAPLITGNTVVIKPSELAPLSAGLLIAEVVDEAGFPPGVVNVVTHAPGEAGPVADEFFDNPNVRCINFVGSVATGRHLAERAGAALKRSVLELGGYNPMIVMDDVDVEYAARVATFSAFFHQGQICMNTRKLIVHRDVYKDFTARLVDEAARLTQGDPLDPKTFVGPLITPQALATVDGRVREAVAMGAKVLTGGTHEGQVYAPTVLVDVPASATVDHEETFGPVVVVQPVDSEEEALAVANSTEYGLVASVLSGDPDRAARIGSQLRAGYVRVNAPSVGEEIHLPLGGVRDSGWGRTGPELISEFTDLIVVTVQTGKPEILLS</sequence>
<organism evidence="5 6">
    <name type="scientific">Kineosporia babensis</name>
    <dbReference type="NCBI Taxonomy" id="499548"/>
    <lineage>
        <taxon>Bacteria</taxon>
        <taxon>Bacillati</taxon>
        <taxon>Actinomycetota</taxon>
        <taxon>Actinomycetes</taxon>
        <taxon>Kineosporiales</taxon>
        <taxon>Kineosporiaceae</taxon>
        <taxon>Kineosporia</taxon>
    </lineage>
</organism>
<dbReference type="Proteomes" id="UP001138997">
    <property type="component" value="Unassembled WGS sequence"/>
</dbReference>
<gene>
    <name evidence="5" type="ORF">LR394_37585</name>
</gene>
<dbReference type="InterPro" id="IPR015590">
    <property type="entry name" value="Aldehyde_DH_dom"/>
</dbReference>
<evidence type="ECO:0000259" key="4">
    <source>
        <dbReference type="Pfam" id="PF00171"/>
    </source>
</evidence>